<gene>
    <name evidence="11" type="primary">Erc2</name>
    <name evidence="11" type="ORF">SYLVIR_R08665</name>
</gene>
<feature type="compositionally biased region" description="Polar residues" evidence="10">
    <location>
        <begin position="1"/>
        <end position="13"/>
    </location>
</feature>
<evidence type="ECO:0000256" key="4">
    <source>
        <dbReference type="ARBA" id="ARBA00023018"/>
    </source>
</evidence>
<keyword evidence="2" id="KW-0963">Cytoplasm</keyword>
<evidence type="ECO:0000256" key="9">
    <source>
        <dbReference type="SAM" id="Coils"/>
    </source>
</evidence>
<evidence type="ECO:0000313" key="11">
    <source>
        <dbReference type="EMBL" id="NXK59023.1"/>
    </source>
</evidence>
<dbReference type="PANTHER" id="PTHR18861">
    <property type="entry name" value="ELKS/RAB6-INTERACTING/CAST PROTEIN"/>
    <property type="match status" value="1"/>
</dbReference>
<keyword evidence="5 9" id="KW-0175">Coiled coil</keyword>
<name>A0A7L0KU13_9SYLV</name>
<dbReference type="Pfam" id="PF10174">
    <property type="entry name" value="Cast"/>
    <property type="match status" value="1"/>
</dbReference>
<feature type="non-terminal residue" evidence="11">
    <location>
        <position position="935"/>
    </location>
</feature>
<evidence type="ECO:0000256" key="8">
    <source>
        <dbReference type="ARBA" id="ARBA00034106"/>
    </source>
</evidence>
<evidence type="ECO:0000256" key="5">
    <source>
        <dbReference type="ARBA" id="ARBA00023054"/>
    </source>
</evidence>
<dbReference type="Proteomes" id="UP000567822">
    <property type="component" value="Unassembled WGS sequence"/>
</dbReference>
<feature type="non-terminal residue" evidence="11">
    <location>
        <position position="1"/>
    </location>
</feature>
<feature type="coiled-coil region" evidence="9">
    <location>
        <begin position="542"/>
        <end position="775"/>
    </location>
</feature>
<reference evidence="11 12" key="1">
    <citation type="submission" date="2019-09" db="EMBL/GenBank/DDBJ databases">
        <title>Bird 10,000 Genomes (B10K) Project - Family phase.</title>
        <authorList>
            <person name="Zhang G."/>
        </authorList>
    </citation>
    <scope>NUCLEOTIDE SEQUENCE [LARGE SCALE GENOMIC DNA]</scope>
    <source>
        <strain evidence="11">B10K-DU-009-59</strain>
        <tissue evidence="11">Muscle</tissue>
    </source>
</reference>
<evidence type="ECO:0000313" key="12">
    <source>
        <dbReference type="Proteomes" id="UP000567822"/>
    </source>
</evidence>
<evidence type="ECO:0000256" key="7">
    <source>
        <dbReference type="ARBA" id="ARBA00023273"/>
    </source>
</evidence>
<dbReference type="GO" id="GO:0098882">
    <property type="term" value="F:structural constituent of presynaptic active zone"/>
    <property type="evidence" value="ECO:0007669"/>
    <property type="project" value="TreeGrafter"/>
</dbReference>
<evidence type="ECO:0000256" key="2">
    <source>
        <dbReference type="ARBA" id="ARBA00022490"/>
    </source>
</evidence>
<feature type="coiled-coil region" evidence="9">
    <location>
        <begin position="147"/>
        <end position="174"/>
    </location>
</feature>
<comment type="subcellular location">
    <subcellularLocation>
        <location evidence="1">Cytoplasm</location>
        <location evidence="1">Cytoskeleton</location>
    </subcellularLocation>
    <subcellularLocation>
        <location evidence="8">Presynapse</location>
    </subcellularLocation>
</comment>
<accession>A0A7L0KU13</accession>
<dbReference type="GO" id="GO:0030424">
    <property type="term" value="C:axon"/>
    <property type="evidence" value="ECO:0007669"/>
    <property type="project" value="UniProtKB-SubCell"/>
</dbReference>
<dbReference type="SUPFAM" id="SSF57997">
    <property type="entry name" value="Tropomyosin"/>
    <property type="match status" value="1"/>
</dbReference>
<keyword evidence="7" id="KW-0966">Cell projection</keyword>
<sequence length="935" mass="107796">MYGSARTISNLEGSPSRSPRLPRSPRLGHRRTGSGGGGGAGKTLSMENIQSLNAAYATSGPMYLSDHEGVASTTFPKGTMTLGRATNRAVYGGRVTAMGSSPNIASAGLSHTDVLSYTDQHGGLTTSSHHHHHQVPSMLRQVRDSTMLDLQAQLKDLQRENDLLRKELDIKDSKLGSSMNSIKTFWSPELKKERVLRKEEAARMSVLKEQMRVSHEENQHLQMTIQALQDELRTQRDLNHLLQQESGNRGAEHFTIELTEENFRRLQAEHDRQAKELFLLRKTLEEMELRIETQKQTLNARDESIKKLLEMLQSKGLPSKGMEDDNERTRRMAEAESQVNHLEVILDQKEKENMHLREELHRRTQLQPEPAKTKALQTVIEMKDTKIASLERNIRDLEDEIQMLKTNGVLNTEDREEEIKQIEVYKSHSKFMKNKIDQLKQELSKKESELLALQTKLETLSNQNSDCKQHIEVLKESLTAKEQRAAILQTEVFVLNISLNFPRKEIKVFFSFTQAGDLKSNLKPSIEIYSGVSKNKTDILKIENLQEQLRDKDKQLTNLKDRVKSLQTDSSNTDTALATLEEALSEKERIIERLKEQRDRDDRERLEEIESYKKENKDLKEKVNALQAELTEKESSLIDLKEHASSLASAGLKRDSKLKSLEIAIEQKKEECSKLEAQLKKAHEAEEEARMNPEFADRMKQLDKEASYYREECGKAQAEVDRLLEILKEVENEKNDKDKKIAELERHMKDQNKKVANLKHNQQLEKKKNAQLLEEVRRREDNMTDNSQHLQVIVSMKYLLFRVRKKPIEFKTSAQLLHQQLFFSYSWKGKVQVEELMNALEKTRQELDSTKARLASTQQSLAEKEAHLANLRIERRKQLEEILEMKQEALLAAISEKDANIALLELSASKKKKTQDEVMALKREKDRLVHQLKQQ</sequence>
<evidence type="ECO:0000256" key="1">
    <source>
        <dbReference type="ARBA" id="ARBA00004245"/>
    </source>
</evidence>
<dbReference type="GO" id="GO:0007274">
    <property type="term" value="P:neuromuscular synaptic transmission"/>
    <property type="evidence" value="ECO:0007669"/>
    <property type="project" value="TreeGrafter"/>
</dbReference>
<feature type="coiled-coil region" evidence="9">
    <location>
        <begin position="211"/>
        <end position="276"/>
    </location>
</feature>
<keyword evidence="4" id="KW-0770">Synapse</keyword>
<protein>
    <submittedName>
        <fullName evidence="11">ERC2 protein</fullName>
    </submittedName>
</protein>
<dbReference type="GO" id="GO:0048788">
    <property type="term" value="C:cytoskeleton of presynaptic active zone"/>
    <property type="evidence" value="ECO:0007669"/>
    <property type="project" value="TreeGrafter"/>
</dbReference>
<feature type="coiled-coil region" evidence="9">
    <location>
        <begin position="830"/>
        <end position="931"/>
    </location>
</feature>
<dbReference type="EMBL" id="VXAN01000019">
    <property type="protein sequence ID" value="NXK59023.1"/>
    <property type="molecule type" value="Genomic_DNA"/>
</dbReference>
<dbReference type="InterPro" id="IPR019323">
    <property type="entry name" value="ELKS/CAST"/>
</dbReference>
<dbReference type="PANTHER" id="PTHR18861:SF3">
    <property type="entry name" value="ERC PROTEIN 2"/>
    <property type="match status" value="1"/>
</dbReference>
<evidence type="ECO:0000256" key="10">
    <source>
        <dbReference type="SAM" id="MobiDB-lite"/>
    </source>
</evidence>
<proteinExistence type="predicted"/>
<feature type="region of interest" description="Disordered" evidence="10">
    <location>
        <begin position="1"/>
        <end position="44"/>
    </location>
</feature>
<keyword evidence="6" id="KW-0206">Cytoskeleton</keyword>
<organism evidence="11 12">
    <name type="scientific">Sylvietta virens</name>
    <name type="common">Green crombec</name>
    <dbReference type="NCBI Taxonomy" id="208069"/>
    <lineage>
        <taxon>Eukaryota</taxon>
        <taxon>Metazoa</taxon>
        <taxon>Chordata</taxon>
        <taxon>Craniata</taxon>
        <taxon>Vertebrata</taxon>
        <taxon>Euteleostomi</taxon>
        <taxon>Archelosauria</taxon>
        <taxon>Archosauria</taxon>
        <taxon>Dinosauria</taxon>
        <taxon>Saurischia</taxon>
        <taxon>Theropoda</taxon>
        <taxon>Coelurosauria</taxon>
        <taxon>Aves</taxon>
        <taxon>Neognathae</taxon>
        <taxon>Neoaves</taxon>
        <taxon>Telluraves</taxon>
        <taxon>Australaves</taxon>
        <taxon>Passeriformes</taxon>
        <taxon>Sylvioidea</taxon>
        <taxon>Sylviidae</taxon>
        <taxon>Acrocephalinae</taxon>
        <taxon>Sylvietta</taxon>
    </lineage>
</organism>
<keyword evidence="3" id="KW-0597">Phosphoprotein</keyword>
<evidence type="ECO:0000256" key="6">
    <source>
        <dbReference type="ARBA" id="ARBA00023212"/>
    </source>
</evidence>
<keyword evidence="12" id="KW-1185">Reference proteome</keyword>
<dbReference type="GO" id="GO:0048167">
    <property type="term" value="P:regulation of synaptic plasticity"/>
    <property type="evidence" value="ECO:0007669"/>
    <property type="project" value="TreeGrafter"/>
</dbReference>
<comment type="caution">
    <text evidence="11">The sequence shown here is derived from an EMBL/GenBank/DDBJ whole genome shotgun (WGS) entry which is preliminary data.</text>
</comment>
<feature type="coiled-coil region" evidence="9">
    <location>
        <begin position="332"/>
        <end position="491"/>
    </location>
</feature>
<dbReference type="AlphaFoldDB" id="A0A7L0KU13"/>
<evidence type="ECO:0000256" key="3">
    <source>
        <dbReference type="ARBA" id="ARBA00022553"/>
    </source>
</evidence>
<feature type="compositionally biased region" description="Low complexity" evidence="10">
    <location>
        <begin position="14"/>
        <end position="25"/>
    </location>
</feature>